<dbReference type="GO" id="GO:0016887">
    <property type="term" value="F:ATP hydrolysis activity"/>
    <property type="evidence" value="ECO:0007669"/>
    <property type="project" value="InterPro"/>
</dbReference>
<organism evidence="2 3">
    <name type="scientific">Candidatus Symbiobacter mobilis CR</name>
    <dbReference type="NCBI Taxonomy" id="946483"/>
    <lineage>
        <taxon>Bacteria</taxon>
        <taxon>Pseudomonadati</taxon>
        <taxon>Pseudomonadota</taxon>
        <taxon>Betaproteobacteria</taxon>
        <taxon>Burkholderiales</taxon>
        <taxon>Comamonadaceae</taxon>
    </lineage>
</organism>
<protein>
    <submittedName>
        <fullName evidence="2">ATPase-like protein</fullName>
    </submittedName>
</protein>
<dbReference type="PANTHER" id="PTHR32182:SF22">
    <property type="entry name" value="ATP-DEPENDENT ENDONUCLEASE, OLD FAMILY-RELATED"/>
    <property type="match status" value="1"/>
</dbReference>
<gene>
    <name evidence="2" type="ORF">Cenrod_1347</name>
</gene>
<sequence>MLVTRIKLKNWRNFREVDIPLGPRAYLIGANASGKSNLLDVFRFLRTLAQTDGGGLQKAIKERGGLGKIRSLHARKDPGVRIEVEMTDSTPDQPTAWRYVLAIKSESTGLHRALVLHESVECNGKEVFTRPNPEDQADPDRLTQTHLEQINNNASFRPLVEHLSGTTYLHLVPQLLKFSDEIGSRMLESDPFGQGLMQRIAKTPTKTRDARLRRISSTLAKAVPLFSALRFEQDAVTGLWHLAANFSHWRGHGAWQKEDQLSDGTLRLIGLLWALQEGDGLLLLEEPELSLNDGIVAHIPLMIDRILRDRKKRLSPRQVLVSTHSAVLLTEVADPQAMLLIEPGANGSTIRVPDPDESNAMAHGLHPSEVLLPKTRPQALEQLGLFA</sequence>
<dbReference type="OrthoDB" id="5468457at2"/>
<feature type="domain" description="ATPase AAA-type core" evidence="1">
    <location>
        <begin position="27"/>
        <end position="329"/>
    </location>
</feature>
<keyword evidence="3" id="KW-1185">Reference proteome</keyword>
<dbReference type="EMBL" id="CP004885">
    <property type="protein sequence ID" value="AGX87434.1"/>
    <property type="molecule type" value="Genomic_DNA"/>
</dbReference>
<dbReference type="PANTHER" id="PTHR32182">
    <property type="entry name" value="DNA REPLICATION AND REPAIR PROTEIN RECF"/>
    <property type="match status" value="1"/>
</dbReference>
<dbReference type="GO" id="GO:0006302">
    <property type="term" value="P:double-strand break repair"/>
    <property type="evidence" value="ECO:0007669"/>
    <property type="project" value="TreeGrafter"/>
</dbReference>
<dbReference type="Pfam" id="PF13304">
    <property type="entry name" value="AAA_21"/>
    <property type="match status" value="1"/>
</dbReference>
<dbReference type="PIRSF" id="PIRSF029347">
    <property type="entry name" value="RecF"/>
    <property type="match status" value="1"/>
</dbReference>
<dbReference type="HOGENOM" id="CLU_035814_3_1_4"/>
<dbReference type="eggNOG" id="COG4637">
    <property type="taxonomic scope" value="Bacteria"/>
</dbReference>
<dbReference type="GO" id="GO:0005524">
    <property type="term" value="F:ATP binding"/>
    <property type="evidence" value="ECO:0007669"/>
    <property type="project" value="InterPro"/>
</dbReference>
<evidence type="ECO:0000259" key="1">
    <source>
        <dbReference type="Pfam" id="PF13304"/>
    </source>
</evidence>
<reference evidence="2 3" key="1">
    <citation type="journal article" date="2013" name="Genome Biol.">
        <title>Genomic analysis reveals key aspects of prokaryotic symbiosis in the phototrophic consortium "Chlorochromatium aggregatum".</title>
        <authorList>
            <person name="Liu Z."/>
            <person name="Muller J."/>
            <person name="Li T."/>
            <person name="Alvey R.M."/>
            <person name="Vogl K."/>
            <person name="Frigaard N.U."/>
            <person name="Rockwell N.C."/>
            <person name="Boyd E.S."/>
            <person name="Tomsho L.P."/>
            <person name="Schuster S.C."/>
            <person name="Henke P."/>
            <person name="Rohde M."/>
            <person name="Overmann J."/>
            <person name="Bryant D.A."/>
        </authorList>
    </citation>
    <scope>NUCLEOTIDE SEQUENCE [LARGE SCALE GENOMIC DNA]</scope>
    <source>
        <strain evidence="2">CR</strain>
    </source>
</reference>
<name>U5NB90_9BURK</name>
<dbReference type="SUPFAM" id="SSF52540">
    <property type="entry name" value="P-loop containing nucleoside triphosphate hydrolases"/>
    <property type="match status" value="1"/>
</dbReference>
<evidence type="ECO:0000313" key="3">
    <source>
        <dbReference type="Proteomes" id="UP000017184"/>
    </source>
</evidence>
<dbReference type="InterPro" id="IPR014555">
    <property type="entry name" value="RecF-like"/>
</dbReference>
<dbReference type="InterPro" id="IPR027417">
    <property type="entry name" value="P-loop_NTPase"/>
</dbReference>
<dbReference type="RefSeq" id="WP_022772704.1">
    <property type="nucleotide sequence ID" value="NC_022576.1"/>
</dbReference>
<dbReference type="Gene3D" id="3.40.50.300">
    <property type="entry name" value="P-loop containing nucleotide triphosphate hydrolases"/>
    <property type="match status" value="1"/>
</dbReference>
<dbReference type="STRING" id="946483.Cenrod_1347"/>
<dbReference type="PATRIC" id="fig|946483.4.peg.1356"/>
<dbReference type="InterPro" id="IPR003959">
    <property type="entry name" value="ATPase_AAA_core"/>
</dbReference>
<dbReference type="GO" id="GO:0000731">
    <property type="term" value="P:DNA synthesis involved in DNA repair"/>
    <property type="evidence" value="ECO:0007669"/>
    <property type="project" value="TreeGrafter"/>
</dbReference>
<dbReference type="Proteomes" id="UP000017184">
    <property type="component" value="Chromosome"/>
</dbReference>
<evidence type="ECO:0000313" key="2">
    <source>
        <dbReference type="EMBL" id="AGX87434.1"/>
    </source>
</evidence>
<proteinExistence type="predicted"/>
<dbReference type="KEGG" id="cbx:Cenrod_1347"/>
<dbReference type="AlphaFoldDB" id="U5NB90"/>
<accession>U5NB90</accession>